<evidence type="ECO:0000313" key="2">
    <source>
        <dbReference type="Proteomes" id="UP000367750"/>
    </source>
</evidence>
<proteinExistence type="predicted"/>
<gene>
    <name evidence="1" type="ORF">F4V43_07970</name>
</gene>
<organism evidence="1 2">
    <name type="scientific">Paenibacillus spiritus</name>
    <dbReference type="NCBI Taxonomy" id="2496557"/>
    <lineage>
        <taxon>Bacteria</taxon>
        <taxon>Bacillati</taxon>
        <taxon>Bacillota</taxon>
        <taxon>Bacilli</taxon>
        <taxon>Bacillales</taxon>
        <taxon>Paenibacillaceae</taxon>
        <taxon>Paenibacillus</taxon>
    </lineage>
</organism>
<keyword evidence="1" id="KW-0436">Ligase</keyword>
<dbReference type="SUPFAM" id="SSF55144">
    <property type="entry name" value="LigT-like"/>
    <property type="match status" value="1"/>
</dbReference>
<accession>A0A5J5GBJ8</accession>
<dbReference type="GO" id="GO:0016874">
    <property type="term" value="F:ligase activity"/>
    <property type="evidence" value="ECO:0007669"/>
    <property type="project" value="UniProtKB-KW"/>
</dbReference>
<name>A0A5J5GBJ8_9BACL</name>
<dbReference type="OrthoDB" id="9182445at2"/>
<comment type="caution">
    <text evidence="1">The sequence shown here is derived from an EMBL/GenBank/DDBJ whole genome shotgun (WGS) entry which is preliminary data.</text>
</comment>
<dbReference type="RefSeq" id="WP_150457711.1">
    <property type="nucleotide sequence ID" value="NZ_VYKK01000008.1"/>
</dbReference>
<keyword evidence="2" id="KW-1185">Reference proteome</keyword>
<dbReference type="InterPro" id="IPR009097">
    <property type="entry name" value="Cyclic_Pdiesterase"/>
</dbReference>
<reference evidence="1 2" key="1">
    <citation type="submission" date="2019-09" db="EMBL/GenBank/DDBJ databases">
        <title>Bacillus ochoae sp. nov., Paenibacillus whitsoniae sp. nov., Paenibacillus spiritus sp. nov. Isolated from the Mars Exploration Rover during spacecraft assembly.</title>
        <authorList>
            <person name="Seuylemezian A."/>
            <person name="Vaishampayan P."/>
        </authorList>
    </citation>
    <scope>NUCLEOTIDE SEQUENCE [LARGE SCALE GENOMIC DNA]</scope>
    <source>
        <strain evidence="1 2">MER_111</strain>
    </source>
</reference>
<sequence length="186" mass="20258">MKPVAEFHNAHIILDMPSPAAEEIKRIRERLRDEFRASLPVEITLAGSSGIGVLEPGQDPGEVFSILDAIGAETAPITGAFGSVLRFPGTDIFVFTLQEEGPFRLLHQRIADSGLRFQQSPFPYTPHCTLSSCSPVSESEAEEIYRLQVPGEFILDTLSVVSMYVDEAGQARVPVLHQVRLAGAAV</sequence>
<protein>
    <submittedName>
        <fullName evidence="1">2'-5' RNA ligase family protein</fullName>
    </submittedName>
</protein>
<dbReference type="AlphaFoldDB" id="A0A5J5GBJ8"/>
<dbReference type="EMBL" id="VYKK01000008">
    <property type="protein sequence ID" value="KAA9005398.1"/>
    <property type="molecule type" value="Genomic_DNA"/>
</dbReference>
<dbReference type="Gene3D" id="3.90.1140.10">
    <property type="entry name" value="Cyclic phosphodiesterase"/>
    <property type="match status" value="1"/>
</dbReference>
<dbReference type="Pfam" id="PF13563">
    <property type="entry name" value="2_5_RNA_ligase2"/>
    <property type="match status" value="1"/>
</dbReference>
<dbReference type="Proteomes" id="UP000367750">
    <property type="component" value="Unassembled WGS sequence"/>
</dbReference>
<evidence type="ECO:0000313" key="1">
    <source>
        <dbReference type="EMBL" id="KAA9005398.1"/>
    </source>
</evidence>